<dbReference type="InterPro" id="IPR001466">
    <property type="entry name" value="Beta-lactam-related"/>
</dbReference>
<dbReference type="PANTHER" id="PTHR43283">
    <property type="entry name" value="BETA-LACTAMASE-RELATED"/>
    <property type="match status" value="1"/>
</dbReference>
<protein>
    <submittedName>
        <fullName evidence="3">Serine hydrolase</fullName>
    </submittedName>
</protein>
<dbReference type="EMBL" id="JAFKCV010000005">
    <property type="protein sequence ID" value="MBN7825688.1"/>
    <property type="molecule type" value="Genomic_DNA"/>
</dbReference>
<dbReference type="Proteomes" id="UP000664654">
    <property type="component" value="Unassembled WGS sequence"/>
</dbReference>
<dbReference type="InterPro" id="IPR012338">
    <property type="entry name" value="Beta-lactam/transpept-like"/>
</dbReference>
<name>A0A939IMV0_9ALTE</name>
<keyword evidence="4" id="KW-1185">Reference proteome</keyword>
<feature type="domain" description="Beta-lactamase-related" evidence="2">
    <location>
        <begin position="88"/>
        <end position="434"/>
    </location>
</feature>
<dbReference type="SUPFAM" id="SSF56601">
    <property type="entry name" value="beta-lactamase/transpeptidase-like"/>
    <property type="match status" value="1"/>
</dbReference>
<accession>A0A939IMV0</accession>
<sequence>MTIPPLVIPLSVLKPLLLALVLSTPLLLTEMAEASSFDVDQDPLASPPAGQSMPIPDYPALVDTTGEGLADASSIDELMVANLQTKEKGVYSGAVVLIAHRGQVLYEKAFGYARQIELHADGILVEMEQPVPMRVDSVFDLASVTKVASTTAALMHLVSRDQLSLDDRLGTLLPRFEDTDKSDITLRQLLTHRSGLWQWQPAWLYRGEDEEGVLDYIASLPLRYPVGEQRAYSDLGFILLGKIIERASGQSLDEFVLEHIHRPLGMLNTQYRPPASWFDRLVATSHGNPYEQHMIATGKPYPLARPLPFAPFTGYRQHTLVGQANDGNAWYGLDGVAGHAGLFGTARDLAVLAQTLLNGGVYDGYRLADPATLGAFLQTPFDENQALGWWKTSTPDGHPAYWHPGFTGTQILFQPHSQLIILLLTNRQHGGLDGQSMSYPSVSPVWKELLRLVNNSLESR</sequence>
<gene>
    <name evidence="3" type="ORF">J0A66_10680</name>
</gene>
<dbReference type="GO" id="GO:0016787">
    <property type="term" value="F:hydrolase activity"/>
    <property type="evidence" value="ECO:0007669"/>
    <property type="project" value="UniProtKB-KW"/>
</dbReference>
<dbReference type="Gene3D" id="3.40.710.10">
    <property type="entry name" value="DD-peptidase/beta-lactamase superfamily"/>
    <property type="match status" value="1"/>
</dbReference>
<evidence type="ECO:0000313" key="3">
    <source>
        <dbReference type="EMBL" id="MBN7825688.1"/>
    </source>
</evidence>
<dbReference type="RefSeq" id="WP_206573805.1">
    <property type="nucleotide sequence ID" value="NZ_JAFKCV010000005.1"/>
</dbReference>
<evidence type="ECO:0000259" key="2">
    <source>
        <dbReference type="Pfam" id="PF00144"/>
    </source>
</evidence>
<comment type="caution">
    <text evidence="3">The sequence shown here is derived from an EMBL/GenBank/DDBJ whole genome shotgun (WGS) entry which is preliminary data.</text>
</comment>
<dbReference type="AlphaFoldDB" id="A0A939IMV0"/>
<keyword evidence="1 3" id="KW-0378">Hydrolase</keyword>
<reference evidence="3" key="1">
    <citation type="submission" date="2021-03" db="EMBL/GenBank/DDBJ databases">
        <title>novel species isolated from a fishpond in China.</title>
        <authorList>
            <person name="Lu H."/>
            <person name="Cai Z."/>
        </authorList>
    </citation>
    <scope>NUCLEOTIDE SEQUENCE</scope>
    <source>
        <strain evidence="3">JCM 30855</strain>
    </source>
</reference>
<proteinExistence type="predicted"/>
<organism evidence="3 4">
    <name type="scientific">Bowmanella dokdonensis</name>
    <dbReference type="NCBI Taxonomy" id="751969"/>
    <lineage>
        <taxon>Bacteria</taxon>
        <taxon>Pseudomonadati</taxon>
        <taxon>Pseudomonadota</taxon>
        <taxon>Gammaproteobacteria</taxon>
        <taxon>Alteromonadales</taxon>
        <taxon>Alteromonadaceae</taxon>
        <taxon>Bowmanella</taxon>
    </lineage>
</organism>
<dbReference type="Pfam" id="PF00144">
    <property type="entry name" value="Beta-lactamase"/>
    <property type="match status" value="1"/>
</dbReference>
<dbReference type="PANTHER" id="PTHR43283:SF11">
    <property type="entry name" value="BETA-LACTAMASE-RELATED DOMAIN-CONTAINING PROTEIN"/>
    <property type="match status" value="1"/>
</dbReference>
<evidence type="ECO:0000313" key="4">
    <source>
        <dbReference type="Proteomes" id="UP000664654"/>
    </source>
</evidence>
<dbReference type="InterPro" id="IPR050789">
    <property type="entry name" value="Diverse_Enzym_Activities"/>
</dbReference>
<evidence type="ECO:0000256" key="1">
    <source>
        <dbReference type="ARBA" id="ARBA00022801"/>
    </source>
</evidence>